<feature type="transmembrane region" description="Helical" evidence="4">
    <location>
        <begin position="164"/>
        <end position="183"/>
    </location>
</feature>
<dbReference type="CDD" id="cd17355">
    <property type="entry name" value="MFS_YcxA_like"/>
    <property type="match status" value="1"/>
</dbReference>
<name>A0AAX1UG62_CERSP</name>
<dbReference type="InterPro" id="IPR050327">
    <property type="entry name" value="Proton-linked_MCT"/>
</dbReference>
<evidence type="ECO:0000256" key="4">
    <source>
        <dbReference type="SAM" id="Phobius"/>
    </source>
</evidence>
<accession>A0AAX1UG62</accession>
<proteinExistence type="predicted"/>
<organism evidence="5 6">
    <name type="scientific">Cereibacter sphaeroides</name>
    <name type="common">Rhodobacter sphaeroides</name>
    <dbReference type="NCBI Taxonomy" id="1063"/>
    <lineage>
        <taxon>Bacteria</taxon>
        <taxon>Pseudomonadati</taxon>
        <taxon>Pseudomonadota</taxon>
        <taxon>Alphaproteobacteria</taxon>
        <taxon>Rhodobacterales</taxon>
        <taxon>Paracoccaceae</taxon>
        <taxon>Cereibacter</taxon>
    </lineage>
</organism>
<feature type="transmembrane region" description="Helical" evidence="4">
    <location>
        <begin position="214"/>
        <end position="234"/>
    </location>
</feature>
<dbReference type="InterPro" id="IPR036259">
    <property type="entry name" value="MFS_trans_sf"/>
</dbReference>
<keyword evidence="3 4" id="KW-0472">Membrane</keyword>
<dbReference type="PANTHER" id="PTHR11360:SF308">
    <property type="entry name" value="BLL3089 PROTEIN"/>
    <property type="match status" value="1"/>
</dbReference>
<feature type="transmembrane region" description="Helical" evidence="4">
    <location>
        <begin position="44"/>
        <end position="62"/>
    </location>
</feature>
<feature type="transmembrane region" description="Helical" evidence="4">
    <location>
        <begin position="74"/>
        <end position="92"/>
    </location>
</feature>
<dbReference type="InterPro" id="IPR011701">
    <property type="entry name" value="MFS"/>
</dbReference>
<feature type="transmembrane region" description="Helical" evidence="4">
    <location>
        <begin position="332"/>
        <end position="352"/>
    </location>
</feature>
<dbReference type="GO" id="GO:0022857">
    <property type="term" value="F:transmembrane transporter activity"/>
    <property type="evidence" value="ECO:0007669"/>
    <property type="project" value="InterPro"/>
</dbReference>
<gene>
    <name evidence="5" type="ORF">D1114_20080</name>
</gene>
<evidence type="ECO:0000256" key="3">
    <source>
        <dbReference type="ARBA" id="ARBA00023136"/>
    </source>
</evidence>
<dbReference type="SUPFAM" id="SSF103473">
    <property type="entry name" value="MFS general substrate transporter"/>
    <property type="match status" value="1"/>
</dbReference>
<sequence>MSPQARLAAALGVVQILTWGSSYYLMAVLAPAIAADTGWPLPWVVGSLSAGLLVAGFASPLVGRTIARHGGRPVLVAGCLLISSGLMMLALAQNLAVFVAGWALMGAGMAAGLYDPAFATLGRIYGREARRAITLLTLWGGFASTVCWPLSALMLDQFGWRGTAAAYAGLHLAVSVPLLLRALPKTPPGAAPHAAPPAELAGCERAAFRIMATIQTLAGLAVTIVAVHLIALLGARGLPLAAAVALGTLIGPSQVGGRLIEMAGGTRHHPVWTLIAATSATAAGLVLLAGSGWPALALILYGAGNGVFSIARGALPMALFGPDRYPRIMGRLARPSLVAQAAAPLVGAGLIAQVGAEGTLAVLAGIAATNLALAALLLRRSAPLRAA</sequence>
<dbReference type="AlphaFoldDB" id="A0AAX1UG62"/>
<reference evidence="5 6" key="1">
    <citation type="submission" date="2018-08" db="EMBL/GenBank/DDBJ databases">
        <title>Draft genome sequence of Rhodobacter sphaeroides FY.</title>
        <authorList>
            <person name="Rayyan A."/>
            <person name="Meyer T.E."/>
            <person name="Kyndt J.A."/>
        </authorList>
    </citation>
    <scope>NUCLEOTIDE SEQUENCE [LARGE SCALE GENOMIC DNA]</scope>
    <source>
        <strain evidence="5 6">FY</strain>
    </source>
</reference>
<dbReference type="PANTHER" id="PTHR11360">
    <property type="entry name" value="MONOCARBOXYLATE TRANSPORTER"/>
    <property type="match status" value="1"/>
</dbReference>
<dbReference type="EMBL" id="QWGP01000033">
    <property type="protein sequence ID" value="RHZ91493.1"/>
    <property type="molecule type" value="Genomic_DNA"/>
</dbReference>
<evidence type="ECO:0000256" key="2">
    <source>
        <dbReference type="ARBA" id="ARBA00022989"/>
    </source>
</evidence>
<feature type="transmembrane region" description="Helical" evidence="4">
    <location>
        <begin position="358"/>
        <end position="378"/>
    </location>
</feature>
<dbReference type="RefSeq" id="WP_119001223.1">
    <property type="nucleotide sequence ID" value="NZ_QWGP01000033.1"/>
</dbReference>
<feature type="transmembrane region" description="Helical" evidence="4">
    <location>
        <begin position="272"/>
        <end position="293"/>
    </location>
</feature>
<keyword evidence="1 4" id="KW-0812">Transmembrane</keyword>
<evidence type="ECO:0000313" key="5">
    <source>
        <dbReference type="EMBL" id="RHZ91493.1"/>
    </source>
</evidence>
<dbReference type="Pfam" id="PF07690">
    <property type="entry name" value="MFS_1"/>
    <property type="match status" value="1"/>
</dbReference>
<feature type="transmembrane region" description="Helical" evidence="4">
    <location>
        <begin position="299"/>
        <end position="320"/>
    </location>
</feature>
<keyword evidence="2 4" id="KW-1133">Transmembrane helix</keyword>
<dbReference type="Gene3D" id="1.20.1250.20">
    <property type="entry name" value="MFS general substrate transporter like domains"/>
    <property type="match status" value="1"/>
</dbReference>
<dbReference type="Proteomes" id="UP000266305">
    <property type="component" value="Unassembled WGS sequence"/>
</dbReference>
<feature type="transmembrane region" description="Helical" evidence="4">
    <location>
        <begin position="240"/>
        <end position="260"/>
    </location>
</feature>
<feature type="transmembrane region" description="Helical" evidence="4">
    <location>
        <begin position="133"/>
        <end position="152"/>
    </location>
</feature>
<feature type="transmembrane region" description="Helical" evidence="4">
    <location>
        <begin position="98"/>
        <end position="121"/>
    </location>
</feature>
<evidence type="ECO:0000256" key="1">
    <source>
        <dbReference type="ARBA" id="ARBA00022692"/>
    </source>
</evidence>
<evidence type="ECO:0000313" key="6">
    <source>
        <dbReference type="Proteomes" id="UP000266305"/>
    </source>
</evidence>
<comment type="caution">
    <text evidence="5">The sequence shown here is derived from an EMBL/GenBank/DDBJ whole genome shotgun (WGS) entry which is preliminary data.</text>
</comment>
<protein>
    <submittedName>
        <fullName evidence="5">MFS transporter</fullName>
    </submittedName>
</protein>